<feature type="region of interest" description="Disordered" evidence="1">
    <location>
        <begin position="191"/>
        <end position="222"/>
    </location>
</feature>
<dbReference type="Proteomes" id="UP000261680">
    <property type="component" value="Unplaced"/>
</dbReference>
<dbReference type="GeneID" id="121101421"/>
<keyword evidence="2" id="KW-1185">Reference proteome</keyword>
<reference evidence="3" key="1">
    <citation type="submission" date="2025-08" db="UniProtKB">
        <authorList>
            <consortium name="RefSeq"/>
        </authorList>
    </citation>
    <scope>IDENTIFICATION</scope>
    <source>
        <tissue evidence="3">Whole blood</tissue>
    </source>
</reference>
<dbReference type="KEGG" id="umr:121101421"/>
<evidence type="ECO:0000256" key="1">
    <source>
        <dbReference type="SAM" id="MobiDB-lite"/>
    </source>
</evidence>
<proteinExistence type="predicted"/>
<feature type="compositionally biased region" description="Gly residues" evidence="1">
    <location>
        <begin position="67"/>
        <end position="82"/>
    </location>
</feature>
<gene>
    <name evidence="3" type="primary">LOC121101421</name>
</gene>
<organism evidence="2 3">
    <name type="scientific">Ursus maritimus</name>
    <name type="common">Polar bear</name>
    <name type="synonym">Thalarctos maritimus</name>
    <dbReference type="NCBI Taxonomy" id="29073"/>
    <lineage>
        <taxon>Eukaryota</taxon>
        <taxon>Metazoa</taxon>
        <taxon>Chordata</taxon>
        <taxon>Craniata</taxon>
        <taxon>Vertebrata</taxon>
        <taxon>Euteleostomi</taxon>
        <taxon>Mammalia</taxon>
        <taxon>Eutheria</taxon>
        <taxon>Laurasiatheria</taxon>
        <taxon>Carnivora</taxon>
        <taxon>Caniformia</taxon>
        <taxon>Ursidae</taxon>
        <taxon>Ursus</taxon>
    </lineage>
</organism>
<accession>A0A8M1FJV2</accession>
<evidence type="ECO:0000313" key="2">
    <source>
        <dbReference type="Proteomes" id="UP000261680"/>
    </source>
</evidence>
<sequence length="222" mass="22657">MPARAARAPAAGEGRVRAAGARSGAGAERPGGGAWGGGPSGVGPELGRGGRGRPAGRPAEPVPSPGRVGGRLGPPGGQGDGSGLRPTACARNRDRVPRTQPPDDAGARRLHLRRPDPRLRRRTPPTRHPDPAGGSRLRGEALRARGASPRPEGGVGNQGPPPLHAPACPRQPCVDGRVRCVFAHVGLALPRVPAGPAPVLTADGDVMRGEKRRRTSTSNKAD</sequence>
<feature type="compositionally biased region" description="Low complexity" evidence="1">
    <location>
        <begin position="1"/>
        <end position="28"/>
    </location>
</feature>
<dbReference type="RefSeq" id="XP_040480869.1">
    <property type="nucleotide sequence ID" value="XM_040624935.1"/>
</dbReference>
<feature type="compositionally biased region" description="Gly residues" evidence="1">
    <location>
        <begin position="29"/>
        <end position="53"/>
    </location>
</feature>
<feature type="region of interest" description="Disordered" evidence="1">
    <location>
        <begin position="1"/>
        <end position="171"/>
    </location>
</feature>
<name>A0A8M1FJV2_URSMA</name>
<protein>
    <submittedName>
        <fullName evidence="3">Translation initiation factor IF-2-like</fullName>
    </submittedName>
</protein>
<dbReference type="AlphaFoldDB" id="A0A8M1FJV2"/>
<evidence type="ECO:0000313" key="3">
    <source>
        <dbReference type="RefSeq" id="XP_040480869.1"/>
    </source>
</evidence>